<evidence type="ECO:0000256" key="1">
    <source>
        <dbReference type="SAM" id="Phobius"/>
    </source>
</evidence>
<dbReference type="RefSeq" id="WP_326504469.1">
    <property type="nucleotide sequence ID" value="NZ_JAWIIV010000001.1"/>
</dbReference>
<keyword evidence="1" id="KW-0472">Membrane</keyword>
<organism evidence="2 3">
    <name type="scientific">Noviherbaspirillum album</name>
    <dbReference type="NCBI Taxonomy" id="3080276"/>
    <lineage>
        <taxon>Bacteria</taxon>
        <taxon>Pseudomonadati</taxon>
        <taxon>Pseudomonadota</taxon>
        <taxon>Betaproteobacteria</taxon>
        <taxon>Burkholderiales</taxon>
        <taxon>Oxalobacteraceae</taxon>
        <taxon>Noviherbaspirillum</taxon>
    </lineage>
</organism>
<name>A0ABU6J3D0_9BURK</name>
<evidence type="ECO:0000313" key="2">
    <source>
        <dbReference type="EMBL" id="MEC4717719.1"/>
    </source>
</evidence>
<protein>
    <submittedName>
        <fullName evidence="2">DUF2254 domain-containing protein</fullName>
    </submittedName>
</protein>
<accession>A0ABU6J3D0</accession>
<keyword evidence="3" id="KW-1185">Reference proteome</keyword>
<reference evidence="2 3" key="1">
    <citation type="submission" date="2023-10" db="EMBL/GenBank/DDBJ databases">
        <title>Noviherbaspirillum sp. CPCC 100848 genome assembly.</title>
        <authorList>
            <person name="Li X.Y."/>
            <person name="Fang X.M."/>
        </authorList>
    </citation>
    <scope>NUCLEOTIDE SEQUENCE [LARGE SCALE GENOMIC DNA]</scope>
    <source>
        <strain evidence="2 3">CPCC 100848</strain>
    </source>
</reference>
<keyword evidence="1" id="KW-1133">Transmembrane helix</keyword>
<feature type="transmembrane region" description="Helical" evidence="1">
    <location>
        <begin position="68"/>
        <end position="93"/>
    </location>
</feature>
<dbReference type="Proteomes" id="UP001352263">
    <property type="component" value="Unassembled WGS sequence"/>
</dbReference>
<sequence>MLNFLRKGRPHELLIRIRSSFWFVPALIVIFAILLAFSLIELDQIYDDRLLARWPRLLANEAEGARGVLSAIAGSMATVAGVVFSITIVALSLTSSQYTSRVLRNFMRDRANQVVLGVFVGVWIYCLVVMRTISDDDEWKFVPSLAVLTAVILAIIASGFLIFFIHHISSTIQASEITASITRDTLRAVDRLFPDEIRNGSEMPEAHELQAGQRWYPILADAMGYIQGINAGSVLAFACERNTVVRMESKVGEFIAPGRPFASVAMEHPPDASTCRDLNRVVAVGIYRTIEQDPAFGIRQLVDIALKALSPSINDTTTAVSCIEHIAVILTRCAQRSMVSLRSYEGDTLRVIARRPDFAELVSLSFSQILESAEGNTEVLLRMLLALEQIAYGTCARQRLATLRLHVRQIEQAALRGLKADEALQRIRDSVKRTDAVLDLSESTKMLDCAPVSRP</sequence>
<evidence type="ECO:0000313" key="3">
    <source>
        <dbReference type="Proteomes" id="UP001352263"/>
    </source>
</evidence>
<dbReference type="Pfam" id="PF10011">
    <property type="entry name" value="DUF2254"/>
    <property type="match status" value="1"/>
</dbReference>
<comment type="caution">
    <text evidence="2">The sequence shown here is derived from an EMBL/GenBank/DDBJ whole genome shotgun (WGS) entry which is preliminary data.</text>
</comment>
<feature type="transmembrane region" description="Helical" evidence="1">
    <location>
        <begin position="114"/>
        <end position="133"/>
    </location>
</feature>
<feature type="transmembrane region" description="Helical" evidence="1">
    <location>
        <begin position="21"/>
        <end position="40"/>
    </location>
</feature>
<feature type="transmembrane region" description="Helical" evidence="1">
    <location>
        <begin position="145"/>
        <end position="165"/>
    </location>
</feature>
<keyword evidence="1" id="KW-0812">Transmembrane</keyword>
<proteinExistence type="predicted"/>
<dbReference type="InterPro" id="IPR018723">
    <property type="entry name" value="DUF2254_membrane"/>
</dbReference>
<gene>
    <name evidence="2" type="ORF">RY831_01015</name>
</gene>
<dbReference type="EMBL" id="JAWIIV010000001">
    <property type="protein sequence ID" value="MEC4717719.1"/>
    <property type="molecule type" value="Genomic_DNA"/>
</dbReference>